<dbReference type="AlphaFoldDB" id="A0A4U3MC74"/>
<dbReference type="InterPro" id="IPR011008">
    <property type="entry name" value="Dimeric_a/b-barrel"/>
</dbReference>
<reference evidence="2 3" key="1">
    <citation type="submission" date="2019-04" db="EMBL/GenBank/DDBJ databases">
        <title>Herbidospora sp. NEAU-GS14.nov., a novel actinomycete isolated from soil.</title>
        <authorList>
            <person name="Han L."/>
        </authorList>
    </citation>
    <scope>NUCLEOTIDE SEQUENCE [LARGE SCALE GENOMIC DNA]</scope>
    <source>
        <strain evidence="2 3">NEAU-GS14</strain>
    </source>
</reference>
<dbReference type="EMBL" id="SZQA01000024">
    <property type="protein sequence ID" value="TKK85969.1"/>
    <property type="molecule type" value="Genomic_DNA"/>
</dbReference>
<feature type="domain" description="ABM" evidence="1">
    <location>
        <begin position="5"/>
        <end position="67"/>
    </location>
</feature>
<proteinExistence type="predicted"/>
<dbReference type="RefSeq" id="WP_137249333.1">
    <property type="nucleotide sequence ID" value="NZ_SZQA01000024.1"/>
</dbReference>
<name>A0A4U3MC74_9ACTN</name>
<evidence type="ECO:0000313" key="2">
    <source>
        <dbReference type="EMBL" id="TKK85969.1"/>
    </source>
</evidence>
<dbReference type="Proteomes" id="UP000308705">
    <property type="component" value="Unassembled WGS sequence"/>
</dbReference>
<organism evidence="2 3">
    <name type="scientific">Herbidospora galbida</name>
    <dbReference type="NCBI Taxonomy" id="2575442"/>
    <lineage>
        <taxon>Bacteria</taxon>
        <taxon>Bacillati</taxon>
        <taxon>Actinomycetota</taxon>
        <taxon>Actinomycetes</taxon>
        <taxon>Streptosporangiales</taxon>
        <taxon>Streptosporangiaceae</taxon>
        <taxon>Herbidospora</taxon>
    </lineage>
</organism>
<gene>
    <name evidence="2" type="ORF">FDA94_24035</name>
</gene>
<keyword evidence="3" id="KW-1185">Reference proteome</keyword>
<comment type="caution">
    <text evidence="2">The sequence shown here is derived from an EMBL/GenBank/DDBJ whole genome shotgun (WGS) entry which is preliminary data.</text>
</comment>
<dbReference type="Pfam" id="PF03992">
    <property type="entry name" value="ABM"/>
    <property type="match status" value="1"/>
</dbReference>
<evidence type="ECO:0000259" key="1">
    <source>
        <dbReference type="Pfam" id="PF03992"/>
    </source>
</evidence>
<dbReference type="Gene3D" id="3.30.70.100">
    <property type="match status" value="1"/>
</dbReference>
<dbReference type="InterPro" id="IPR007138">
    <property type="entry name" value="ABM_dom"/>
</dbReference>
<accession>A0A4U3MC74</accession>
<sequence>MTTVEITRFRVAPERAAELLATRAGMVADFEVDREGFLGAKLIQLPDGEWLDIVEWRSPADFAASRAKGGNLPGVQAFFAVIDELVSSEEGTLR</sequence>
<protein>
    <recommendedName>
        <fullName evidence="1">ABM domain-containing protein</fullName>
    </recommendedName>
</protein>
<dbReference type="OrthoDB" id="255603at2"/>
<dbReference type="SUPFAM" id="SSF54909">
    <property type="entry name" value="Dimeric alpha+beta barrel"/>
    <property type="match status" value="1"/>
</dbReference>
<evidence type="ECO:0000313" key="3">
    <source>
        <dbReference type="Proteomes" id="UP000308705"/>
    </source>
</evidence>